<dbReference type="Pfam" id="PF13676">
    <property type="entry name" value="TIR_2"/>
    <property type="match status" value="1"/>
</dbReference>
<dbReference type="SUPFAM" id="SSF52200">
    <property type="entry name" value="Toll/Interleukin receptor TIR domain"/>
    <property type="match status" value="1"/>
</dbReference>
<reference evidence="2" key="1">
    <citation type="submission" date="2021-01" db="EMBL/GenBank/DDBJ databases">
        <title>Whole genome shotgun sequence of Virgisporangium aurantiacum NBRC 16421.</title>
        <authorList>
            <person name="Komaki H."/>
            <person name="Tamura T."/>
        </authorList>
    </citation>
    <scope>NUCLEOTIDE SEQUENCE</scope>
    <source>
        <strain evidence="2">NBRC 16421</strain>
    </source>
</reference>
<dbReference type="Gene3D" id="3.40.50.10140">
    <property type="entry name" value="Toll/interleukin-1 receptor homology (TIR) domain"/>
    <property type="match status" value="1"/>
</dbReference>
<evidence type="ECO:0000313" key="3">
    <source>
        <dbReference type="Proteomes" id="UP000612585"/>
    </source>
</evidence>
<dbReference type="SUPFAM" id="SSF52540">
    <property type="entry name" value="P-loop containing nucleoside triphosphate hydrolases"/>
    <property type="match status" value="1"/>
</dbReference>
<evidence type="ECO:0000313" key="2">
    <source>
        <dbReference type="EMBL" id="GIJ57715.1"/>
    </source>
</evidence>
<proteinExistence type="predicted"/>
<dbReference type="RefSeq" id="WP_203997304.1">
    <property type="nucleotide sequence ID" value="NZ_BOPG01000033.1"/>
</dbReference>
<gene>
    <name evidence="2" type="ORF">Vau01_052310</name>
</gene>
<dbReference type="GO" id="GO:0007165">
    <property type="term" value="P:signal transduction"/>
    <property type="evidence" value="ECO:0007669"/>
    <property type="project" value="InterPro"/>
</dbReference>
<dbReference type="Gene3D" id="1.25.40.10">
    <property type="entry name" value="Tetratricopeptide repeat domain"/>
    <property type="match status" value="2"/>
</dbReference>
<feature type="domain" description="TIR" evidence="1">
    <location>
        <begin position="4"/>
        <end position="108"/>
    </location>
</feature>
<evidence type="ECO:0000259" key="1">
    <source>
        <dbReference type="Pfam" id="PF13676"/>
    </source>
</evidence>
<organism evidence="2 3">
    <name type="scientific">Virgisporangium aurantiacum</name>
    <dbReference type="NCBI Taxonomy" id="175570"/>
    <lineage>
        <taxon>Bacteria</taxon>
        <taxon>Bacillati</taxon>
        <taxon>Actinomycetota</taxon>
        <taxon>Actinomycetes</taxon>
        <taxon>Micromonosporales</taxon>
        <taxon>Micromonosporaceae</taxon>
        <taxon>Virgisporangium</taxon>
    </lineage>
</organism>
<keyword evidence="3" id="KW-1185">Reference proteome</keyword>
<dbReference type="InterPro" id="IPR035897">
    <property type="entry name" value="Toll_tir_struct_dom_sf"/>
</dbReference>
<dbReference type="Gene3D" id="3.40.50.300">
    <property type="entry name" value="P-loop containing nucleotide triphosphate hydrolases"/>
    <property type="match status" value="1"/>
</dbReference>
<dbReference type="EMBL" id="BOPG01000033">
    <property type="protein sequence ID" value="GIJ57715.1"/>
    <property type="molecule type" value="Genomic_DNA"/>
</dbReference>
<comment type="caution">
    <text evidence="2">The sequence shown here is derived from an EMBL/GenBank/DDBJ whole genome shotgun (WGS) entry which is preliminary data.</text>
</comment>
<dbReference type="Proteomes" id="UP000612585">
    <property type="component" value="Unassembled WGS sequence"/>
</dbReference>
<name>A0A8J4E0H6_9ACTN</name>
<sequence>MYDVFLSSTRKGHPDVAEKIYNGLTAAAFEVYRDTSNDPGDSISDEIVKALRASRLVVVVYSAAYNQRWACQWEFIQAYLAGAAEGDATRRLLIVNPEQGDDHIVPFAAADMMFLRSTELARLPDLARRKLDRLDAPMSGIRRLAETRWLPPTIPGAFGYVGRFPDLWHLHNALTGVDRPLKVKAWSGPAVLVSGMAGIGKTSLVRAFAWMFDASHRGGVHWTSVGGDGDADAAVARFHLQLRQLADSLGVPTAGEPDGRVAVLVAEHLDNAQRPYLWVVDDLPEDLGREDLDRFIVPGARSRHVFLSRRGSPGAGLATVAVVGLGEAEGLALLHEARPIGDADRSAAISLVERLGGHPLALRGVAERLRQTSGLLSYAQLAARLDGTGVTDPVRATISESVGSLPVVEQVLICLAAVLAPAPAPARFFADVIATLDPVPVLAVGAGLDGLRRHGFASGDDDLWQVHPLVVEAAVALGPPPVPSARIGAAAATVLVERLDGVDPHAAETPLLIRHADALASLPELAGTGLSDGLRRPVARYYERVGDPARSAAVWRSIAAGNPGSADDYAGAALAYVANGEFAVAVDPARRAIDLAGDTDAGQQARWALAAALDGLGRYPDADPVWARLDEAGWQPGPDRRVVFAVARARAFTARGRLRSAMTLLEPLARLDPDAPGADPDQVNAARIETARLLLLTSSERQGRDTVESVVTYYRDRDATRHTRCMEAELVWAEAAVALAFFELRPDTSRWREAERLLAETEQRFRAAAGPGSVFGPAASVQRGLVLAHLGKQADARAVLTPALHEIAALLSDRHPLHLRGRYALALTYLQLNDYTTAVGLLAEVWRVQREVVGPLHPDTLNTQLEYAVAAKFTGSPDWADLLDGVWNQLPGEIGRKNDLYGRTATAKRMLPFTPTAAIKALNTVEAWRKRLWGE</sequence>
<dbReference type="InterPro" id="IPR027417">
    <property type="entry name" value="P-loop_NTPase"/>
</dbReference>
<dbReference type="AlphaFoldDB" id="A0A8J4E0H6"/>
<dbReference type="InterPro" id="IPR011990">
    <property type="entry name" value="TPR-like_helical_dom_sf"/>
</dbReference>
<dbReference type="InterPro" id="IPR000157">
    <property type="entry name" value="TIR_dom"/>
</dbReference>
<protein>
    <recommendedName>
        <fullName evidence="1">TIR domain-containing protein</fullName>
    </recommendedName>
</protein>
<dbReference type="SUPFAM" id="SSF48452">
    <property type="entry name" value="TPR-like"/>
    <property type="match status" value="1"/>
</dbReference>
<accession>A0A8J4E0H6</accession>